<feature type="domain" description="Thioredoxin" evidence="1">
    <location>
        <begin position="6"/>
        <end position="89"/>
    </location>
</feature>
<proteinExistence type="predicted"/>
<dbReference type="EMBL" id="JAGUCO010000015">
    <property type="protein sequence ID" value="MBS2099776.1"/>
    <property type="molecule type" value="Genomic_DNA"/>
</dbReference>
<dbReference type="Pfam" id="PF00085">
    <property type="entry name" value="Thioredoxin"/>
    <property type="match status" value="1"/>
</dbReference>
<reference evidence="2 3" key="1">
    <citation type="journal article" date="2015" name="Int. J. Syst. Evol. Microbiol.">
        <title>Carboxylicivirga linearis sp. nov., isolated from a sea cucumber culture pond.</title>
        <authorList>
            <person name="Wang F.Q."/>
            <person name="Zhou Y.X."/>
            <person name="Lin X.Z."/>
            <person name="Chen G.J."/>
            <person name="Du Z.J."/>
        </authorList>
    </citation>
    <scope>NUCLEOTIDE SEQUENCE [LARGE SCALE GENOMIC DNA]</scope>
    <source>
        <strain evidence="2 3">FB218</strain>
    </source>
</reference>
<organism evidence="2 3">
    <name type="scientific">Carboxylicivirga linearis</name>
    <dbReference type="NCBI Taxonomy" id="1628157"/>
    <lineage>
        <taxon>Bacteria</taxon>
        <taxon>Pseudomonadati</taxon>
        <taxon>Bacteroidota</taxon>
        <taxon>Bacteroidia</taxon>
        <taxon>Marinilabiliales</taxon>
        <taxon>Marinilabiliaceae</taxon>
        <taxon>Carboxylicivirga</taxon>
    </lineage>
</organism>
<dbReference type="PANTHER" id="PTHR10438:SF468">
    <property type="entry name" value="THIOREDOXIN-1-RELATED"/>
    <property type="match status" value="1"/>
</dbReference>
<protein>
    <submittedName>
        <fullName evidence="2">Thioredoxin family protein</fullName>
    </submittedName>
</protein>
<accession>A0ABS5JZM1</accession>
<dbReference type="PANTHER" id="PTHR10438">
    <property type="entry name" value="THIOREDOXIN"/>
    <property type="match status" value="1"/>
</dbReference>
<dbReference type="CDD" id="cd02947">
    <property type="entry name" value="TRX_family"/>
    <property type="match status" value="1"/>
</dbReference>
<sequence>MNEVEKLIQEKDALVLYFSHDACNVCKVLKPKVKELITEKYSKCEFAYVNTVEQPEVAANFQVFAVPTVLIYFQGKEYYRFSRNIGLGQIDEAIARPYQLLF</sequence>
<evidence type="ECO:0000313" key="2">
    <source>
        <dbReference type="EMBL" id="MBS2099776.1"/>
    </source>
</evidence>
<keyword evidence="3" id="KW-1185">Reference proteome</keyword>
<dbReference type="SUPFAM" id="SSF52833">
    <property type="entry name" value="Thioredoxin-like"/>
    <property type="match status" value="1"/>
</dbReference>
<dbReference type="Gene3D" id="3.40.30.10">
    <property type="entry name" value="Glutaredoxin"/>
    <property type="match status" value="1"/>
</dbReference>
<gene>
    <name evidence="2" type="ORF">KEM10_15915</name>
</gene>
<dbReference type="InterPro" id="IPR050620">
    <property type="entry name" value="Thioredoxin_H-type-like"/>
</dbReference>
<comment type="caution">
    <text evidence="2">The sequence shown here is derived from an EMBL/GenBank/DDBJ whole genome shotgun (WGS) entry which is preliminary data.</text>
</comment>
<dbReference type="InterPro" id="IPR036249">
    <property type="entry name" value="Thioredoxin-like_sf"/>
</dbReference>
<evidence type="ECO:0000259" key="1">
    <source>
        <dbReference type="Pfam" id="PF00085"/>
    </source>
</evidence>
<dbReference type="InterPro" id="IPR013766">
    <property type="entry name" value="Thioredoxin_domain"/>
</dbReference>
<dbReference type="Proteomes" id="UP000708576">
    <property type="component" value="Unassembled WGS sequence"/>
</dbReference>
<dbReference type="RefSeq" id="WP_212217020.1">
    <property type="nucleotide sequence ID" value="NZ_JAGUCO010000015.1"/>
</dbReference>
<name>A0ABS5JZM1_9BACT</name>
<evidence type="ECO:0000313" key="3">
    <source>
        <dbReference type="Proteomes" id="UP000708576"/>
    </source>
</evidence>